<dbReference type="EMBL" id="SMRP01000002">
    <property type="protein sequence ID" value="TDG25132.1"/>
    <property type="molecule type" value="Genomic_DNA"/>
</dbReference>
<feature type="domain" description="DUF4224" evidence="1">
    <location>
        <begin position="5"/>
        <end position="47"/>
    </location>
</feature>
<gene>
    <name evidence="2" type="ORF">EYW47_04520</name>
</gene>
<proteinExistence type="predicted"/>
<accession>A0A4R5MDH1</accession>
<name>A0A4R5MDH1_9BURK</name>
<dbReference type="InterPro" id="IPR025319">
    <property type="entry name" value="DUF4224"/>
</dbReference>
<evidence type="ECO:0000313" key="2">
    <source>
        <dbReference type="EMBL" id="TDG25132.1"/>
    </source>
</evidence>
<sequence>MDDYLTADELVSLTGYKRRADQMRWLSERSWIFEIARGGRPVVLRAYRDAKLTGSLAGVQSIVKKHNFEALSLATTSKRR</sequence>
<dbReference type="AlphaFoldDB" id="A0A4R5MDH1"/>
<reference evidence="2 3" key="1">
    <citation type="submission" date="2019-03" db="EMBL/GenBank/DDBJ databases">
        <title>Paraburkholderia sp. 4M-K11, isolated from subtropical forest soil.</title>
        <authorList>
            <person name="Gao Z.-H."/>
            <person name="Qiu L.-H."/>
        </authorList>
    </citation>
    <scope>NUCLEOTIDE SEQUENCE [LARGE SCALE GENOMIC DNA]</scope>
    <source>
        <strain evidence="2 3">4M-K11</strain>
    </source>
</reference>
<dbReference type="RefSeq" id="WP_133193698.1">
    <property type="nucleotide sequence ID" value="NZ_JBHUCW010000006.1"/>
</dbReference>
<organism evidence="2 3">
    <name type="scientific">Paraburkholderia silviterrae</name>
    <dbReference type="NCBI Taxonomy" id="2528715"/>
    <lineage>
        <taxon>Bacteria</taxon>
        <taxon>Pseudomonadati</taxon>
        <taxon>Pseudomonadota</taxon>
        <taxon>Betaproteobacteria</taxon>
        <taxon>Burkholderiales</taxon>
        <taxon>Burkholderiaceae</taxon>
        <taxon>Paraburkholderia</taxon>
    </lineage>
</organism>
<keyword evidence="3" id="KW-1185">Reference proteome</keyword>
<dbReference type="Proteomes" id="UP000295722">
    <property type="component" value="Unassembled WGS sequence"/>
</dbReference>
<protein>
    <submittedName>
        <fullName evidence="2">DUF4224 domain-containing protein</fullName>
    </submittedName>
</protein>
<evidence type="ECO:0000313" key="3">
    <source>
        <dbReference type="Proteomes" id="UP000295722"/>
    </source>
</evidence>
<dbReference type="Pfam" id="PF13986">
    <property type="entry name" value="DUF4224"/>
    <property type="match status" value="1"/>
</dbReference>
<comment type="caution">
    <text evidence="2">The sequence shown here is derived from an EMBL/GenBank/DDBJ whole genome shotgun (WGS) entry which is preliminary data.</text>
</comment>
<dbReference type="OrthoDB" id="8759286at2"/>
<evidence type="ECO:0000259" key="1">
    <source>
        <dbReference type="Pfam" id="PF13986"/>
    </source>
</evidence>